<dbReference type="OMA" id="GWYPAFQ"/>
<evidence type="ECO:0000313" key="2">
    <source>
        <dbReference type="EMBL" id="EMD87537.1"/>
    </source>
</evidence>
<evidence type="ECO:0000259" key="1">
    <source>
        <dbReference type="Pfam" id="PF06985"/>
    </source>
</evidence>
<sequence length="244" mass="28039">MRLLRRNDDGRYILQEFMGETIPRYAILSHTWGLDHDEVTFADLNKDTNTYTSKPGYKKLQFCADQAAKNGLCYFWVDTCCIDKWSSAELSEAINSMFAWYRDAARCYVYLSDVPAGTPISGSSDQQEWYPAFQQSRWMTRGWTLQELLAPTSVEFFSVEGQRLGNKYSLLQELHSITGISIEALQGSPLDGFSVEERLSWVGQRQTKREEDMAYALLGILDINMPAIYGEGRKKAFARLRREM</sequence>
<organism evidence="2 3">
    <name type="scientific">Cochliobolus heterostrophus (strain C5 / ATCC 48332 / race O)</name>
    <name type="common">Southern corn leaf blight fungus</name>
    <name type="synonym">Bipolaris maydis</name>
    <dbReference type="NCBI Taxonomy" id="701091"/>
    <lineage>
        <taxon>Eukaryota</taxon>
        <taxon>Fungi</taxon>
        <taxon>Dikarya</taxon>
        <taxon>Ascomycota</taxon>
        <taxon>Pezizomycotina</taxon>
        <taxon>Dothideomycetes</taxon>
        <taxon>Pleosporomycetidae</taxon>
        <taxon>Pleosporales</taxon>
        <taxon>Pleosporineae</taxon>
        <taxon>Pleosporaceae</taxon>
        <taxon>Bipolaris</taxon>
    </lineage>
</organism>
<evidence type="ECO:0000313" key="3">
    <source>
        <dbReference type="Proteomes" id="UP000016936"/>
    </source>
</evidence>
<dbReference type="InterPro" id="IPR010730">
    <property type="entry name" value="HET"/>
</dbReference>
<dbReference type="Proteomes" id="UP000016936">
    <property type="component" value="Unassembled WGS sequence"/>
</dbReference>
<protein>
    <recommendedName>
        <fullName evidence="1">Heterokaryon incompatibility domain-containing protein</fullName>
    </recommendedName>
</protein>
<feature type="domain" description="Heterokaryon incompatibility" evidence="1">
    <location>
        <begin position="25"/>
        <end position="113"/>
    </location>
</feature>
<name>M2UHW9_COCH5</name>
<proteinExistence type="predicted"/>
<dbReference type="EMBL" id="KB445582">
    <property type="protein sequence ID" value="EMD87537.1"/>
    <property type="molecule type" value="Genomic_DNA"/>
</dbReference>
<dbReference type="eggNOG" id="ENOG502SJTU">
    <property type="taxonomic scope" value="Eukaryota"/>
</dbReference>
<keyword evidence="3" id="KW-1185">Reference proteome</keyword>
<dbReference type="OrthoDB" id="674604at2759"/>
<feature type="non-terminal residue" evidence="2">
    <location>
        <position position="244"/>
    </location>
</feature>
<reference evidence="2 3" key="1">
    <citation type="journal article" date="2012" name="PLoS Pathog.">
        <title>Diverse lifestyles and strategies of plant pathogenesis encoded in the genomes of eighteen Dothideomycetes fungi.</title>
        <authorList>
            <person name="Ohm R.A."/>
            <person name="Feau N."/>
            <person name="Henrissat B."/>
            <person name="Schoch C.L."/>
            <person name="Horwitz B.A."/>
            <person name="Barry K.W."/>
            <person name="Condon B.J."/>
            <person name="Copeland A.C."/>
            <person name="Dhillon B."/>
            <person name="Glaser F."/>
            <person name="Hesse C.N."/>
            <person name="Kosti I."/>
            <person name="LaButti K."/>
            <person name="Lindquist E.A."/>
            <person name="Lucas S."/>
            <person name="Salamov A.A."/>
            <person name="Bradshaw R.E."/>
            <person name="Ciuffetti L."/>
            <person name="Hamelin R.C."/>
            <person name="Kema G.H.J."/>
            <person name="Lawrence C."/>
            <person name="Scott J.A."/>
            <person name="Spatafora J.W."/>
            <person name="Turgeon B.G."/>
            <person name="de Wit P.J.G.M."/>
            <person name="Zhong S."/>
            <person name="Goodwin S.B."/>
            <person name="Grigoriev I.V."/>
        </authorList>
    </citation>
    <scope>NUCLEOTIDE SEQUENCE [LARGE SCALE GENOMIC DNA]</scope>
    <source>
        <strain evidence="3">C5 / ATCC 48332 / race O</strain>
    </source>
</reference>
<gene>
    <name evidence="2" type="ORF">COCHEDRAFT_1145293</name>
</gene>
<dbReference type="HOGENOM" id="CLU_000288_138_0_1"/>
<reference evidence="3" key="2">
    <citation type="journal article" date="2013" name="PLoS Genet.">
        <title>Comparative genome structure, secondary metabolite, and effector coding capacity across Cochliobolus pathogens.</title>
        <authorList>
            <person name="Condon B.J."/>
            <person name="Leng Y."/>
            <person name="Wu D."/>
            <person name="Bushley K.E."/>
            <person name="Ohm R.A."/>
            <person name="Otillar R."/>
            <person name="Martin J."/>
            <person name="Schackwitz W."/>
            <person name="Grimwood J."/>
            <person name="MohdZainudin N."/>
            <person name="Xue C."/>
            <person name="Wang R."/>
            <person name="Manning V.A."/>
            <person name="Dhillon B."/>
            <person name="Tu Z.J."/>
            <person name="Steffenson B.J."/>
            <person name="Salamov A."/>
            <person name="Sun H."/>
            <person name="Lowry S."/>
            <person name="LaButti K."/>
            <person name="Han J."/>
            <person name="Copeland A."/>
            <person name="Lindquist E."/>
            <person name="Barry K."/>
            <person name="Schmutz J."/>
            <person name="Baker S.E."/>
            <person name="Ciuffetti L.M."/>
            <person name="Grigoriev I.V."/>
            <person name="Zhong S."/>
            <person name="Turgeon B.G."/>
        </authorList>
    </citation>
    <scope>NUCLEOTIDE SEQUENCE [LARGE SCALE GENOMIC DNA]</scope>
    <source>
        <strain evidence="3">C5 / ATCC 48332 / race O</strain>
    </source>
</reference>
<dbReference type="PANTHER" id="PTHR10622:SF10">
    <property type="entry name" value="HET DOMAIN-CONTAINING PROTEIN"/>
    <property type="match status" value="1"/>
</dbReference>
<accession>M2UHW9</accession>
<dbReference type="STRING" id="701091.M2UHW9"/>
<dbReference type="Pfam" id="PF06985">
    <property type="entry name" value="HET"/>
    <property type="match status" value="1"/>
</dbReference>
<dbReference type="AlphaFoldDB" id="M2UHW9"/>
<dbReference type="PANTHER" id="PTHR10622">
    <property type="entry name" value="HET DOMAIN-CONTAINING PROTEIN"/>
    <property type="match status" value="1"/>
</dbReference>